<evidence type="ECO:0000256" key="1">
    <source>
        <dbReference type="SAM" id="Phobius"/>
    </source>
</evidence>
<dbReference type="EMBL" id="JAGGKC010000013">
    <property type="protein sequence ID" value="MBP1919323.1"/>
    <property type="molecule type" value="Genomic_DNA"/>
</dbReference>
<name>A0ABS4G453_9CLOT</name>
<dbReference type="Proteomes" id="UP001519271">
    <property type="component" value="Unassembled WGS sequence"/>
</dbReference>
<protein>
    <submittedName>
        <fullName evidence="2">Membrane protein YfhO</fullName>
    </submittedName>
</protein>
<comment type="caution">
    <text evidence="2">The sequence shown here is derived from an EMBL/GenBank/DDBJ whole genome shotgun (WGS) entry which is preliminary data.</text>
</comment>
<feature type="transmembrane region" description="Helical" evidence="1">
    <location>
        <begin position="362"/>
        <end position="381"/>
    </location>
</feature>
<feature type="transmembrane region" description="Helical" evidence="1">
    <location>
        <begin position="114"/>
        <end position="134"/>
    </location>
</feature>
<organism evidence="2 3">
    <name type="scientific">Youngiibacter multivorans</name>
    <dbReference type="NCBI Taxonomy" id="937251"/>
    <lineage>
        <taxon>Bacteria</taxon>
        <taxon>Bacillati</taxon>
        <taxon>Bacillota</taxon>
        <taxon>Clostridia</taxon>
        <taxon>Eubacteriales</taxon>
        <taxon>Clostridiaceae</taxon>
        <taxon>Youngiibacter</taxon>
    </lineage>
</organism>
<keyword evidence="1" id="KW-1133">Transmembrane helix</keyword>
<feature type="transmembrane region" description="Helical" evidence="1">
    <location>
        <begin position="447"/>
        <end position="468"/>
    </location>
</feature>
<dbReference type="InterPro" id="IPR018580">
    <property type="entry name" value="Uncharacterised_YfhO"/>
</dbReference>
<feature type="transmembrane region" description="Helical" evidence="1">
    <location>
        <begin position="393"/>
        <end position="410"/>
    </location>
</feature>
<keyword evidence="3" id="KW-1185">Reference proteome</keyword>
<dbReference type="Pfam" id="PF09586">
    <property type="entry name" value="YfhO"/>
    <property type="match status" value="1"/>
</dbReference>
<dbReference type="RefSeq" id="WP_209459527.1">
    <property type="nucleotide sequence ID" value="NZ_JAGGKC010000013.1"/>
</dbReference>
<feature type="transmembrane region" description="Helical" evidence="1">
    <location>
        <begin position="20"/>
        <end position="44"/>
    </location>
</feature>
<keyword evidence="1" id="KW-0472">Membrane</keyword>
<reference evidence="2 3" key="1">
    <citation type="submission" date="2021-03" db="EMBL/GenBank/DDBJ databases">
        <title>Genomic Encyclopedia of Type Strains, Phase IV (KMG-IV): sequencing the most valuable type-strain genomes for metagenomic binning, comparative biology and taxonomic classification.</title>
        <authorList>
            <person name="Goeker M."/>
        </authorList>
    </citation>
    <scope>NUCLEOTIDE SEQUENCE [LARGE SCALE GENOMIC DNA]</scope>
    <source>
        <strain evidence="2 3">DSM 6139</strain>
    </source>
</reference>
<accession>A0ABS4G453</accession>
<gene>
    <name evidence="2" type="ORF">J2Z34_001812</name>
</gene>
<feature type="transmembrane region" description="Helical" evidence="1">
    <location>
        <begin position="306"/>
        <end position="322"/>
    </location>
</feature>
<dbReference type="PANTHER" id="PTHR38454">
    <property type="entry name" value="INTEGRAL MEMBRANE PROTEIN-RELATED"/>
    <property type="match status" value="1"/>
</dbReference>
<feature type="transmembrane region" description="Helical" evidence="1">
    <location>
        <begin position="190"/>
        <end position="221"/>
    </location>
</feature>
<dbReference type="PANTHER" id="PTHR38454:SF1">
    <property type="entry name" value="INTEGRAL MEMBRANE PROTEIN"/>
    <property type="match status" value="1"/>
</dbReference>
<feature type="transmembrane region" description="Helical" evidence="1">
    <location>
        <begin position="242"/>
        <end position="262"/>
    </location>
</feature>
<feature type="transmembrane region" description="Helical" evidence="1">
    <location>
        <begin position="334"/>
        <end position="356"/>
    </location>
</feature>
<keyword evidence="1" id="KW-0812">Transmembrane</keyword>
<evidence type="ECO:0000313" key="3">
    <source>
        <dbReference type="Proteomes" id="UP001519271"/>
    </source>
</evidence>
<proteinExistence type="predicted"/>
<sequence>MKSKSNSIRNITTFISKHHILLMSFFVPSFILLLAYAVIGVFPFQGRNILTVDMYFQYAPFISDLQDKLTSFSSLIYSWSGGMGINYLPLFAYYLASPINLLTVIFPPQFITEAILAITLIKVGLAGLAFNFFLRSVYGDEDLSSVAFSSLYALSGFVLAYSWNIMWLDSIYLLPLAAYGLIRLVREGRGFFYCLALAAALITNFYMAFFICIFMVFYFIVILLRHHSIRKPLVLLGRTARFAGYSLLSGGLSAFLLLPTFIQLGTTSAAGDTFPKTVKTYYDIFDFVVRHFLTIDPVIRDGAPNLYSGIAILMLVPMYFLVKRIPLKDKVLNLSLLIFLLASFNINILNFIWHGFHFPNQLPYRYSFVYIFLVLTMAYEGYRALDEFSGKQVGMISMAVLIVIMISQKFEDLKLPLHTVYVSAAFVILYAAAFARMRSSNARRFRGGSALLIVLALELLTNTIVTVVKIDSAESYSSREGYSSGIEVREIREQISMLLESDRDFYRMEVIPHKTHNDPALYNYPGVSVFSSTIAEKPVDLMDELGLTSNGINSYVYSGSTILTDSLLGIRYLIYRELNVEEKLYLKVSESDELDVLKNPYALSPGFMVGSDIISFKSSIGRDPLDTQRLLFEAISGVADVLQPIDQEVGEVNNLTISGTGRYSFSRTSKESGSSATIGLEFDESRQVYLYYDAPSSMKGKGYITVGGVKSSFEANQSSVISLGYCEAGTTAEVLIEFDKSDAESGRFEIYSYSMDLEAFEKGISEIRENQLEIESFSDTSILGTVDSAYGGMMVMSIPYDKGWSITVDGKKVETTAVDESLLSFEVPEGSHSIRLRFFTDKLAEGIGITAVSASILIFLALRRKKADTIHLGRDVEDNG</sequence>
<feature type="transmembrane region" description="Helical" evidence="1">
    <location>
        <begin position="416"/>
        <end position="435"/>
    </location>
</feature>
<feature type="transmembrane region" description="Helical" evidence="1">
    <location>
        <begin position="843"/>
        <end position="862"/>
    </location>
</feature>
<evidence type="ECO:0000313" key="2">
    <source>
        <dbReference type="EMBL" id="MBP1919323.1"/>
    </source>
</evidence>
<feature type="transmembrane region" description="Helical" evidence="1">
    <location>
        <begin position="75"/>
        <end position="94"/>
    </location>
</feature>
<feature type="transmembrane region" description="Helical" evidence="1">
    <location>
        <begin position="146"/>
        <end position="166"/>
    </location>
</feature>